<evidence type="ECO:0008006" key="3">
    <source>
        <dbReference type="Google" id="ProtNLM"/>
    </source>
</evidence>
<reference evidence="1 2" key="1">
    <citation type="submission" date="2016-11" db="EMBL/GenBank/DDBJ databases">
        <authorList>
            <person name="Jaros S."/>
            <person name="Januszkiewicz K."/>
            <person name="Wedrychowicz H."/>
        </authorList>
    </citation>
    <scope>NUCLEOTIDE SEQUENCE [LARGE SCALE GENOMIC DNA]</scope>
    <source>
        <strain evidence="1 2">DSM 44523</strain>
    </source>
</reference>
<evidence type="ECO:0000313" key="1">
    <source>
        <dbReference type="EMBL" id="SHF62204.1"/>
    </source>
</evidence>
<dbReference type="NCBIfam" id="NF033530">
    <property type="entry name" value="lasso_PqqD_Strm"/>
    <property type="match status" value="1"/>
</dbReference>
<dbReference type="Pfam" id="PF05402">
    <property type="entry name" value="PqqD"/>
    <property type="match status" value="1"/>
</dbReference>
<dbReference type="OrthoDB" id="5195143at2"/>
<dbReference type="EMBL" id="FQVN01000004">
    <property type="protein sequence ID" value="SHF62204.1"/>
    <property type="molecule type" value="Genomic_DNA"/>
</dbReference>
<organism evidence="1 2">
    <name type="scientific">Streptoalloteichus hindustanus</name>
    <dbReference type="NCBI Taxonomy" id="2017"/>
    <lineage>
        <taxon>Bacteria</taxon>
        <taxon>Bacillati</taxon>
        <taxon>Actinomycetota</taxon>
        <taxon>Actinomycetes</taxon>
        <taxon>Pseudonocardiales</taxon>
        <taxon>Pseudonocardiaceae</taxon>
        <taxon>Streptoalloteichus</taxon>
    </lineage>
</organism>
<dbReference type="AlphaFoldDB" id="A0A1M5D5D7"/>
<dbReference type="RefSeq" id="WP_073483264.1">
    <property type="nucleotide sequence ID" value="NZ_FQVN01000004.1"/>
</dbReference>
<gene>
    <name evidence="1" type="ORF">SAMN05444320_104307</name>
</gene>
<dbReference type="InterPro" id="IPR008792">
    <property type="entry name" value="PQQD"/>
</dbReference>
<evidence type="ECO:0000313" key="2">
    <source>
        <dbReference type="Proteomes" id="UP000184501"/>
    </source>
</evidence>
<sequence length="91" mass="9653">MTIRLRDDVSLTETDDGSGVLLDERSGEYWQLNASGLTTLRMSLAGAAEQDIAGALVPEDPAGERVSLGRAVLDVRELVEQLVASGLVVRG</sequence>
<dbReference type="Proteomes" id="UP000184501">
    <property type="component" value="Unassembled WGS sequence"/>
</dbReference>
<protein>
    <recommendedName>
        <fullName evidence="3">Coenzyme PQQ synthesis protein D (PqqD)</fullName>
    </recommendedName>
</protein>
<accession>A0A1M5D5D7</accession>
<proteinExistence type="predicted"/>
<name>A0A1M5D5D7_STRHI</name>
<dbReference type="STRING" id="2017.SAMN05444320_104307"/>
<keyword evidence="2" id="KW-1185">Reference proteome</keyword>